<feature type="domain" description="Response regulatory" evidence="2">
    <location>
        <begin position="1"/>
        <end position="65"/>
    </location>
</feature>
<dbReference type="InterPro" id="IPR011006">
    <property type="entry name" value="CheY-like_superfamily"/>
</dbReference>
<dbReference type="Proteomes" id="UP000251889">
    <property type="component" value="Unassembled WGS sequence"/>
</dbReference>
<dbReference type="InterPro" id="IPR001789">
    <property type="entry name" value="Sig_transdc_resp-reg_receiver"/>
</dbReference>
<dbReference type="GO" id="GO:0000160">
    <property type="term" value="P:phosphorelay signal transduction system"/>
    <property type="evidence" value="ECO:0007669"/>
    <property type="project" value="InterPro"/>
</dbReference>
<keyword evidence="4" id="KW-1185">Reference proteome</keyword>
<evidence type="ECO:0000259" key="2">
    <source>
        <dbReference type="PROSITE" id="PS50110"/>
    </source>
</evidence>
<dbReference type="PROSITE" id="PS50110">
    <property type="entry name" value="RESPONSE_REGULATORY"/>
    <property type="match status" value="1"/>
</dbReference>
<organism evidence="3 4">
    <name type="scientific">Pseudochryseolinea flava</name>
    <dbReference type="NCBI Taxonomy" id="2059302"/>
    <lineage>
        <taxon>Bacteria</taxon>
        <taxon>Pseudomonadati</taxon>
        <taxon>Bacteroidota</taxon>
        <taxon>Cytophagia</taxon>
        <taxon>Cytophagales</taxon>
        <taxon>Fulvivirgaceae</taxon>
        <taxon>Pseudochryseolinea</taxon>
    </lineage>
</organism>
<protein>
    <recommendedName>
        <fullName evidence="2">Response regulatory domain-containing protein</fullName>
    </recommendedName>
</protein>
<comment type="caution">
    <text evidence="1">Lacks conserved residue(s) required for the propagation of feature annotation.</text>
</comment>
<dbReference type="EMBL" id="QMFY01000021">
    <property type="protein sequence ID" value="RAV98145.1"/>
    <property type="molecule type" value="Genomic_DNA"/>
</dbReference>
<gene>
    <name evidence="3" type="ORF">DQQ10_25090</name>
</gene>
<dbReference type="AlphaFoldDB" id="A0A364XV42"/>
<sequence length="76" mass="8902">MPNVNGWSTLKAIRGHELFQQIPVYMYSTSSNDRDRKIADDRGASGFFTKPYRFEEVQAIARQVIMKHREQESTYC</sequence>
<dbReference type="Pfam" id="PF00072">
    <property type="entry name" value="Response_reg"/>
    <property type="match status" value="1"/>
</dbReference>
<reference evidence="3 4" key="1">
    <citation type="submission" date="2018-06" db="EMBL/GenBank/DDBJ databases">
        <title>Chryseolinea flavus sp. nov., a member of the phylum Bacteroidetes isolated from soil.</title>
        <authorList>
            <person name="Li Y."/>
            <person name="Wang J."/>
        </authorList>
    </citation>
    <scope>NUCLEOTIDE SEQUENCE [LARGE SCALE GENOMIC DNA]</scope>
    <source>
        <strain evidence="3 4">SDU1-6</strain>
    </source>
</reference>
<proteinExistence type="predicted"/>
<dbReference type="SUPFAM" id="SSF52172">
    <property type="entry name" value="CheY-like"/>
    <property type="match status" value="1"/>
</dbReference>
<evidence type="ECO:0000313" key="3">
    <source>
        <dbReference type="EMBL" id="RAV98145.1"/>
    </source>
</evidence>
<dbReference type="OrthoDB" id="7631574at2"/>
<name>A0A364XV42_9BACT</name>
<evidence type="ECO:0000256" key="1">
    <source>
        <dbReference type="PROSITE-ProRule" id="PRU00169"/>
    </source>
</evidence>
<accession>A0A364XV42</accession>
<comment type="caution">
    <text evidence="3">The sequence shown here is derived from an EMBL/GenBank/DDBJ whole genome shotgun (WGS) entry which is preliminary data.</text>
</comment>
<evidence type="ECO:0000313" key="4">
    <source>
        <dbReference type="Proteomes" id="UP000251889"/>
    </source>
</evidence>
<dbReference type="Gene3D" id="3.40.50.2300">
    <property type="match status" value="1"/>
</dbReference>